<organism evidence="2 3">
    <name type="scientific">Equus caballus</name>
    <name type="common">Horse</name>
    <dbReference type="NCBI Taxonomy" id="9796"/>
    <lineage>
        <taxon>Eukaryota</taxon>
        <taxon>Metazoa</taxon>
        <taxon>Chordata</taxon>
        <taxon>Craniata</taxon>
        <taxon>Vertebrata</taxon>
        <taxon>Euteleostomi</taxon>
        <taxon>Mammalia</taxon>
        <taxon>Eutheria</taxon>
        <taxon>Laurasiatheria</taxon>
        <taxon>Perissodactyla</taxon>
        <taxon>Equidae</taxon>
        <taxon>Equus</taxon>
    </lineage>
</organism>
<dbReference type="Ensembl" id="ENSECAT00000076526.2">
    <property type="protein sequence ID" value="ENSECAP00000052867.1"/>
    <property type="gene ID" value="ENSECAG00000018621.4"/>
</dbReference>
<protein>
    <submittedName>
        <fullName evidence="2">Sad1 and UNC84 domain containing 5</fullName>
    </submittedName>
</protein>
<gene>
    <name evidence="2 4" type="primary">SUN5</name>
</gene>
<dbReference type="Bgee" id="ENSECAG00000018621">
    <property type="expression patterns" value="Expressed in testis and 2 other cell types or tissues"/>
</dbReference>
<name>A0A5F5PW61_HORSE</name>
<proteinExistence type="predicted"/>
<evidence type="ECO:0000313" key="3">
    <source>
        <dbReference type="Proteomes" id="UP000002281"/>
    </source>
</evidence>
<sequence>MPRHSRSPRDLGDPPEDVAHTCRDARPRRVLQRGRNTCRTPEEPSPNRNDSFLLPIRINATAPGLTQCMLGCMYASCSSRSSWKRQVSWSSVFLVRPRALPHPRWRYPWALALILRPWARHCPSMS</sequence>
<evidence type="ECO:0000313" key="2">
    <source>
        <dbReference type="Ensembl" id="ENSECAP00000052867.1"/>
    </source>
</evidence>
<evidence type="ECO:0000256" key="1">
    <source>
        <dbReference type="SAM" id="MobiDB-lite"/>
    </source>
</evidence>
<reference evidence="2" key="3">
    <citation type="submission" date="2025-09" db="UniProtKB">
        <authorList>
            <consortium name="Ensembl"/>
        </authorList>
    </citation>
    <scope>IDENTIFICATION</scope>
    <source>
        <strain evidence="2">Thoroughbred</strain>
    </source>
</reference>
<dbReference type="GeneTree" id="ENSGT00940000155225"/>
<feature type="compositionally biased region" description="Basic and acidic residues" evidence="1">
    <location>
        <begin position="7"/>
        <end position="27"/>
    </location>
</feature>
<dbReference type="VGNC" id="VGNC:23761">
    <property type="gene designation" value="SUN5"/>
</dbReference>
<feature type="region of interest" description="Disordered" evidence="1">
    <location>
        <begin position="1"/>
        <end position="51"/>
    </location>
</feature>
<keyword evidence="3" id="KW-1185">Reference proteome</keyword>
<reference evidence="2" key="2">
    <citation type="submission" date="2025-08" db="UniProtKB">
        <authorList>
            <consortium name="Ensembl"/>
        </authorList>
    </citation>
    <scope>IDENTIFICATION</scope>
    <source>
        <strain evidence="2">Thoroughbred</strain>
    </source>
</reference>
<dbReference type="Proteomes" id="UP000002281">
    <property type="component" value="Chromosome 22"/>
</dbReference>
<dbReference type="AlphaFoldDB" id="A0A5F5PW61"/>
<accession>A0A5F5PW61</accession>
<reference evidence="2 3" key="1">
    <citation type="journal article" date="2009" name="Science">
        <title>Genome sequence, comparative analysis, and population genetics of the domestic horse.</title>
        <authorList>
            <consortium name="Broad Institute Genome Sequencing Platform"/>
            <consortium name="Broad Institute Whole Genome Assembly Team"/>
            <person name="Wade C.M."/>
            <person name="Giulotto E."/>
            <person name="Sigurdsson S."/>
            <person name="Zoli M."/>
            <person name="Gnerre S."/>
            <person name="Imsland F."/>
            <person name="Lear T.L."/>
            <person name="Adelson D.L."/>
            <person name="Bailey E."/>
            <person name="Bellone R.R."/>
            <person name="Bloecker H."/>
            <person name="Distl O."/>
            <person name="Edgar R.C."/>
            <person name="Garber M."/>
            <person name="Leeb T."/>
            <person name="Mauceli E."/>
            <person name="MacLeod J.N."/>
            <person name="Penedo M.C.T."/>
            <person name="Raison J.M."/>
            <person name="Sharpe T."/>
            <person name="Vogel J."/>
            <person name="Andersson L."/>
            <person name="Antczak D.F."/>
            <person name="Biagi T."/>
            <person name="Binns M.M."/>
            <person name="Chowdhary B.P."/>
            <person name="Coleman S.J."/>
            <person name="Della Valle G."/>
            <person name="Fryc S."/>
            <person name="Guerin G."/>
            <person name="Hasegawa T."/>
            <person name="Hill E.W."/>
            <person name="Jurka J."/>
            <person name="Kiialainen A."/>
            <person name="Lindgren G."/>
            <person name="Liu J."/>
            <person name="Magnani E."/>
            <person name="Mickelson J.R."/>
            <person name="Murray J."/>
            <person name="Nergadze S.G."/>
            <person name="Onofrio R."/>
            <person name="Pedroni S."/>
            <person name="Piras M.F."/>
            <person name="Raudsepp T."/>
            <person name="Rocchi M."/>
            <person name="Roeed K.H."/>
            <person name="Ryder O.A."/>
            <person name="Searle S."/>
            <person name="Skow L."/>
            <person name="Swinburne J.E."/>
            <person name="Syvaenen A.C."/>
            <person name="Tozaki T."/>
            <person name="Valberg S.J."/>
            <person name="Vaudin M."/>
            <person name="White J.R."/>
            <person name="Zody M.C."/>
            <person name="Lander E.S."/>
            <person name="Lindblad-Toh K."/>
        </authorList>
    </citation>
    <scope>NUCLEOTIDE SEQUENCE [LARGE SCALE GENOMIC DNA]</scope>
    <source>
        <strain evidence="2 3">Thoroughbred</strain>
    </source>
</reference>
<evidence type="ECO:0000313" key="4">
    <source>
        <dbReference type="VGNC" id="VGNC:23761"/>
    </source>
</evidence>